<evidence type="ECO:0000259" key="3">
    <source>
        <dbReference type="Pfam" id="PF01757"/>
    </source>
</evidence>
<gene>
    <name evidence="4" type="ORF">B0I29_102520</name>
</gene>
<feature type="compositionally biased region" description="Low complexity" evidence="1">
    <location>
        <begin position="357"/>
        <end position="367"/>
    </location>
</feature>
<evidence type="ECO:0000256" key="1">
    <source>
        <dbReference type="SAM" id="MobiDB-lite"/>
    </source>
</evidence>
<dbReference type="GO" id="GO:0016747">
    <property type="term" value="F:acyltransferase activity, transferring groups other than amino-acyl groups"/>
    <property type="evidence" value="ECO:0007669"/>
    <property type="project" value="InterPro"/>
</dbReference>
<evidence type="ECO:0000313" key="5">
    <source>
        <dbReference type="Proteomes" id="UP000249341"/>
    </source>
</evidence>
<dbReference type="GO" id="GO:0016020">
    <property type="term" value="C:membrane"/>
    <property type="evidence" value="ECO:0007669"/>
    <property type="project" value="TreeGrafter"/>
</dbReference>
<keyword evidence="2" id="KW-0472">Membrane</keyword>
<dbReference type="PANTHER" id="PTHR23028:SF53">
    <property type="entry name" value="ACYL_TRANSF_3 DOMAIN-CONTAINING PROTEIN"/>
    <property type="match status" value="1"/>
</dbReference>
<keyword evidence="2" id="KW-1133">Transmembrane helix</keyword>
<dbReference type="InterPro" id="IPR002656">
    <property type="entry name" value="Acyl_transf_3_dom"/>
</dbReference>
<dbReference type="Pfam" id="PF01757">
    <property type="entry name" value="Acyl_transf_3"/>
    <property type="match status" value="1"/>
</dbReference>
<feature type="transmembrane region" description="Helical" evidence="2">
    <location>
        <begin position="258"/>
        <end position="278"/>
    </location>
</feature>
<feature type="transmembrane region" description="Helical" evidence="2">
    <location>
        <begin position="65"/>
        <end position="86"/>
    </location>
</feature>
<comment type="caution">
    <text evidence="4">The sequence shown here is derived from an EMBL/GenBank/DDBJ whole genome shotgun (WGS) entry which is preliminary data.</text>
</comment>
<proteinExistence type="predicted"/>
<feature type="transmembrane region" description="Helical" evidence="2">
    <location>
        <begin position="319"/>
        <end position="340"/>
    </location>
</feature>
<dbReference type="AlphaFoldDB" id="A0A327ZNB6"/>
<feature type="region of interest" description="Disordered" evidence="1">
    <location>
        <begin position="355"/>
        <end position="403"/>
    </location>
</feature>
<dbReference type="EMBL" id="QLMJ01000002">
    <property type="protein sequence ID" value="RAK42694.1"/>
    <property type="molecule type" value="Genomic_DNA"/>
</dbReference>
<dbReference type="Proteomes" id="UP000249341">
    <property type="component" value="Unassembled WGS sequence"/>
</dbReference>
<feature type="domain" description="Acyltransferase 3" evidence="3">
    <location>
        <begin position="20"/>
        <end position="337"/>
    </location>
</feature>
<dbReference type="GO" id="GO:0009103">
    <property type="term" value="P:lipopolysaccharide biosynthetic process"/>
    <property type="evidence" value="ECO:0007669"/>
    <property type="project" value="TreeGrafter"/>
</dbReference>
<reference evidence="4 5" key="1">
    <citation type="submission" date="2018-06" db="EMBL/GenBank/DDBJ databases">
        <title>Genomic Encyclopedia of Type Strains, Phase III (KMG-III): the genomes of soil and plant-associated and newly described type strains.</title>
        <authorList>
            <person name="Whitman W."/>
        </authorList>
    </citation>
    <scope>NUCLEOTIDE SEQUENCE [LARGE SCALE GENOMIC DNA]</scope>
    <source>
        <strain evidence="4 5">CGMCC 4.7090</strain>
    </source>
</reference>
<sequence length="403" mass="44326">MPYGVAVNSPNPPSRTRLATLDGLRISAALMVALYHYTAHETASTPVWGAPRDVAFPGVSDVLKYGWLGVQLFFMISGFVICMSSWGRTPAQFAYSRIMRLFPAYWFAVLLTTTVLYLWPFLWKAPSLDAVLTNLTMLNTPLNVTSIDAVYWTLWSEARFYLLFAVCLLWRGLTLPRVLIFGYGWLVLAMLTWNAKLPVVNVILQPEYAPYFVGGIGLYLVHRFGPGDLRVWGLVGLSFALGAHNASLRAAARHLNPVVCIAAVAVFFVVLGVVALGWTSWIQWRWLTTAGVLTYPFYLIHEYVGWTVMHAVRDFAPHWVVVMVVLTAMLAASWLVHRLVEQPVAGWMKRRLPRAASGSSGSSGHSGLPDSPVSQGSSGSPEVLESPAGPPVAPVRQLTAGPV</sequence>
<name>A0A327ZNB6_9ACTN</name>
<feature type="transmembrane region" description="Helical" evidence="2">
    <location>
        <begin position="229"/>
        <end position="246"/>
    </location>
</feature>
<organism evidence="4 5">
    <name type="scientific">Actinoplanes lutulentus</name>
    <dbReference type="NCBI Taxonomy" id="1287878"/>
    <lineage>
        <taxon>Bacteria</taxon>
        <taxon>Bacillati</taxon>
        <taxon>Actinomycetota</taxon>
        <taxon>Actinomycetes</taxon>
        <taxon>Micromonosporales</taxon>
        <taxon>Micromonosporaceae</taxon>
        <taxon>Actinoplanes</taxon>
    </lineage>
</organism>
<feature type="transmembrane region" description="Helical" evidence="2">
    <location>
        <begin position="98"/>
        <end position="119"/>
    </location>
</feature>
<accession>A0A327ZNB6</accession>
<keyword evidence="5" id="KW-1185">Reference proteome</keyword>
<dbReference type="PANTHER" id="PTHR23028">
    <property type="entry name" value="ACETYLTRANSFERASE"/>
    <property type="match status" value="1"/>
</dbReference>
<keyword evidence="2" id="KW-0812">Transmembrane</keyword>
<evidence type="ECO:0000256" key="2">
    <source>
        <dbReference type="SAM" id="Phobius"/>
    </source>
</evidence>
<protein>
    <submittedName>
        <fullName evidence="4">Peptidoglycan/LPS O-acetylase OafA/YrhL</fullName>
    </submittedName>
</protein>
<evidence type="ECO:0000313" key="4">
    <source>
        <dbReference type="EMBL" id="RAK42694.1"/>
    </source>
</evidence>
<dbReference type="InterPro" id="IPR050879">
    <property type="entry name" value="Acyltransferase_3"/>
</dbReference>
<feature type="transmembrane region" description="Helical" evidence="2">
    <location>
        <begin position="177"/>
        <end position="195"/>
    </location>
</feature>